<dbReference type="Pfam" id="PF07691">
    <property type="entry name" value="PA14"/>
    <property type="match status" value="1"/>
</dbReference>
<dbReference type="PROSITE" id="PS51820">
    <property type="entry name" value="PA14"/>
    <property type="match status" value="1"/>
</dbReference>
<gene>
    <name evidence="2" type="ORF">PLOB_00000707</name>
</gene>
<protein>
    <recommendedName>
        <fullName evidence="1">PA14 domain-containing protein</fullName>
    </recommendedName>
</protein>
<feature type="non-terminal residue" evidence="2">
    <location>
        <position position="1"/>
    </location>
</feature>
<evidence type="ECO:0000313" key="2">
    <source>
        <dbReference type="EMBL" id="CAH3042896.1"/>
    </source>
</evidence>
<dbReference type="Proteomes" id="UP001159405">
    <property type="component" value="Unassembled WGS sequence"/>
</dbReference>
<name>A0ABN8N967_9CNID</name>
<dbReference type="EMBL" id="CALNXK010000010">
    <property type="protein sequence ID" value="CAH3042896.1"/>
    <property type="molecule type" value="Genomic_DNA"/>
</dbReference>
<organism evidence="2 3">
    <name type="scientific">Porites lobata</name>
    <dbReference type="NCBI Taxonomy" id="104759"/>
    <lineage>
        <taxon>Eukaryota</taxon>
        <taxon>Metazoa</taxon>
        <taxon>Cnidaria</taxon>
        <taxon>Anthozoa</taxon>
        <taxon>Hexacorallia</taxon>
        <taxon>Scleractinia</taxon>
        <taxon>Fungiina</taxon>
        <taxon>Poritidae</taxon>
        <taxon>Porites</taxon>
    </lineage>
</organism>
<comment type="caution">
    <text evidence="2">The sequence shown here is derived from an EMBL/GenBank/DDBJ whole genome shotgun (WGS) entry which is preliminary data.</text>
</comment>
<proteinExistence type="predicted"/>
<dbReference type="InterPro" id="IPR037524">
    <property type="entry name" value="PA14/GLEYA"/>
</dbReference>
<keyword evidence="3" id="KW-1185">Reference proteome</keyword>
<dbReference type="InterPro" id="IPR011658">
    <property type="entry name" value="PA14_dom"/>
</dbReference>
<sequence>NVSISVTNGIYLERWDRIDYKRIQFLFTDPRYPRLPSDTICLPDFQQPQNWADYFGARARTYFVPQQTGIYHFMLSSDAGSELFVSTNEKPDSKSKISYIAGGFPTYPYEFDR</sequence>
<reference evidence="2 3" key="1">
    <citation type="submission" date="2022-05" db="EMBL/GenBank/DDBJ databases">
        <authorList>
            <consortium name="Genoscope - CEA"/>
            <person name="William W."/>
        </authorList>
    </citation>
    <scope>NUCLEOTIDE SEQUENCE [LARGE SCALE GENOMIC DNA]</scope>
</reference>
<evidence type="ECO:0000259" key="1">
    <source>
        <dbReference type="PROSITE" id="PS51820"/>
    </source>
</evidence>
<evidence type="ECO:0000313" key="3">
    <source>
        <dbReference type="Proteomes" id="UP001159405"/>
    </source>
</evidence>
<accession>A0ABN8N967</accession>
<feature type="domain" description="PA14" evidence="1">
    <location>
        <begin position="5"/>
        <end position="113"/>
    </location>
</feature>